<dbReference type="Proteomes" id="UP001107558">
    <property type="component" value="Chromosome 2"/>
</dbReference>
<organism evidence="2 3">
    <name type="scientific">Polypedilum vanderplanki</name>
    <name type="common">Sleeping chironomid midge</name>
    <dbReference type="NCBI Taxonomy" id="319348"/>
    <lineage>
        <taxon>Eukaryota</taxon>
        <taxon>Metazoa</taxon>
        <taxon>Ecdysozoa</taxon>
        <taxon>Arthropoda</taxon>
        <taxon>Hexapoda</taxon>
        <taxon>Insecta</taxon>
        <taxon>Pterygota</taxon>
        <taxon>Neoptera</taxon>
        <taxon>Endopterygota</taxon>
        <taxon>Diptera</taxon>
        <taxon>Nematocera</taxon>
        <taxon>Chironomoidea</taxon>
        <taxon>Chironomidae</taxon>
        <taxon>Chironominae</taxon>
        <taxon>Polypedilum</taxon>
        <taxon>Polypedilum</taxon>
    </lineage>
</organism>
<dbReference type="AlphaFoldDB" id="A0A9J6C938"/>
<sequence>MNKGADTVIIFGGSYCIIMSIIMITLSILSISAYHCEYEEEMMKSPVSYMLFLIYFRSIECSDHFSWKHLRISKLPRNGTLILNNMPTENTATSRTHALAHAYLVLNIFLLVATLSLFAIFTQKGKNKIRTYALFVLPFLIIFFSTILLDFIAMIFYIKDDIRHESSIGLMNTLEVRNQRLFLVDFNRIPEHVRTLPSKIMIVFTTKCVIGFITNIFLLIVIMFSGWEFVDHNKFHYSTSANELNEISLKKNKEINLHISNTIYANHSRQSIS</sequence>
<comment type="caution">
    <text evidence="2">The sequence shown here is derived from an EMBL/GenBank/DDBJ whole genome shotgun (WGS) entry which is preliminary data.</text>
</comment>
<accession>A0A9J6C938</accession>
<feature type="transmembrane region" description="Helical" evidence="1">
    <location>
        <begin position="100"/>
        <end position="121"/>
    </location>
</feature>
<keyword evidence="1" id="KW-1133">Transmembrane helix</keyword>
<evidence type="ECO:0000256" key="1">
    <source>
        <dbReference type="SAM" id="Phobius"/>
    </source>
</evidence>
<gene>
    <name evidence="2" type="ORF">PVAND_008315</name>
</gene>
<evidence type="ECO:0000313" key="2">
    <source>
        <dbReference type="EMBL" id="KAG5678660.1"/>
    </source>
</evidence>
<protein>
    <submittedName>
        <fullName evidence="2">Uncharacterized protein</fullName>
    </submittedName>
</protein>
<keyword evidence="1" id="KW-0472">Membrane</keyword>
<keyword evidence="3" id="KW-1185">Reference proteome</keyword>
<dbReference type="EMBL" id="JADBJN010000002">
    <property type="protein sequence ID" value="KAG5678660.1"/>
    <property type="molecule type" value="Genomic_DNA"/>
</dbReference>
<evidence type="ECO:0000313" key="3">
    <source>
        <dbReference type="Proteomes" id="UP001107558"/>
    </source>
</evidence>
<feature type="transmembrane region" description="Helical" evidence="1">
    <location>
        <begin position="7"/>
        <end position="34"/>
    </location>
</feature>
<keyword evidence="1" id="KW-0812">Transmembrane</keyword>
<name>A0A9J6C938_POLVA</name>
<proteinExistence type="predicted"/>
<feature type="transmembrane region" description="Helical" evidence="1">
    <location>
        <begin position="133"/>
        <end position="158"/>
    </location>
</feature>
<dbReference type="OrthoDB" id="10589440at2759"/>
<feature type="transmembrane region" description="Helical" evidence="1">
    <location>
        <begin position="200"/>
        <end position="224"/>
    </location>
</feature>
<reference evidence="2" key="1">
    <citation type="submission" date="2021-03" db="EMBL/GenBank/DDBJ databases">
        <title>Chromosome level genome of the anhydrobiotic midge Polypedilum vanderplanki.</title>
        <authorList>
            <person name="Yoshida Y."/>
            <person name="Kikawada T."/>
            <person name="Gusev O."/>
        </authorList>
    </citation>
    <scope>NUCLEOTIDE SEQUENCE</scope>
    <source>
        <strain evidence="2">NIAS01</strain>
        <tissue evidence="2">Whole body or cell culture</tissue>
    </source>
</reference>